<organism evidence="2 3">
    <name type="scientific">Candidatus Falkowbacteria bacterium CG10_big_fil_rev_8_21_14_0_10_43_11</name>
    <dbReference type="NCBI Taxonomy" id="1974568"/>
    <lineage>
        <taxon>Bacteria</taxon>
        <taxon>Candidatus Falkowiibacteriota</taxon>
    </lineage>
</organism>
<feature type="domain" description="CYTH" evidence="1">
    <location>
        <begin position="5"/>
        <end position="183"/>
    </location>
</feature>
<dbReference type="EMBL" id="PFAS01000019">
    <property type="protein sequence ID" value="PIT93978.1"/>
    <property type="molecule type" value="Genomic_DNA"/>
</dbReference>
<dbReference type="Gene3D" id="2.40.320.10">
    <property type="entry name" value="Hypothetical Protein Pfu-838710-001"/>
    <property type="match status" value="1"/>
</dbReference>
<dbReference type="AlphaFoldDB" id="A0A2M6WME0"/>
<name>A0A2M6WME0_9BACT</name>
<gene>
    <name evidence="2" type="primary">cyaB</name>
    <name evidence="2" type="ORF">COU00_01435</name>
</gene>
<dbReference type="PANTHER" id="PTHR21028">
    <property type="entry name" value="SI:CH211-156B7.4"/>
    <property type="match status" value="1"/>
</dbReference>
<evidence type="ECO:0000313" key="2">
    <source>
        <dbReference type="EMBL" id="PIT93978.1"/>
    </source>
</evidence>
<evidence type="ECO:0000259" key="1">
    <source>
        <dbReference type="PROSITE" id="PS51707"/>
    </source>
</evidence>
<sequence>MISRVKEVEVKYRVPQNKVKKFINILKKTGAKFLGEQQEFDTYYSRPDKNFIKTRECLRIRTTAEKSELTYKPATTKKMRKNKKFWKKEVDINITGQVEEINELLQDLEYKKLITVMKRRKKYKIYDVEITVDFIKKLGYFIELEVKSDDEVYALQTLDSYAVKFGLNEDGIVNKPYRDLLMETKK</sequence>
<dbReference type="NCBIfam" id="TIGR00318">
    <property type="entry name" value="cyaB"/>
    <property type="match status" value="1"/>
</dbReference>
<dbReference type="Proteomes" id="UP000229335">
    <property type="component" value="Unassembled WGS sequence"/>
</dbReference>
<dbReference type="InterPro" id="IPR033469">
    <property type="entry name" value="CYTH-like_dom_sf"/>
</dbReference>
<dbReference type="Pfam" id="PF01928">
    <property type="entry name" value="CYTH"/>
    <property type="match status" value="1"/>
</dbReference>
<proteinExistence type="predicted"/>
<accession>A0A2M6WME0</accession>
<reference evidence="3" key="1">
    <citation type="submission" date="2017-09" db="EMBL/GenBank/DDBJ databases">
        <title>Depth-based differentiation of microbial function through sediment-hosted aquifers and enrichment of novel symbionts in the deep terrestrial subsurface.</title>
        <authorList>
            <person name="Probst A.J."/>
            <person name="Ladd B."/>
            <person name="Jarett J.K."/>
            <person name="Geller-Mcgrath D.E."/>
            <person name="Sieber C.M.K."/>
            <person name="Emerson J.B."/>
            <person name="Anantharaman K."/>
            <person name="Thomas B.C."/>
            <person name="Malmstrom R."/>
            <person name="Stieglmeier M."/>
            <person name="Klingl A."/>
            <person name="Woyke T."/>
            <person name="Ryan C.M."/>
            <person name="Banfield J.F."/>
        </authorList>
    </citation>
    <scope>NUCLEOTIDE SEQUENCE [LARGE SCALE GENOMIC DNA]</scope>
</reference>
<dbReference type="CDD" id="cd07890">
    <property type="entry name" value="CYTH-like_AC_IV-like"/>
    <property type="match status" value="1"/>
</dbReference>
<dbReference type="SMART" id="SM01118">
    <property type="entry name" value="CYTH"/>
    <property type="match status" value="1"/>
</dbReference>
<dbReference type="SUPFAM" id="SSF55154">
    <property type="entry name" value="CYTH-like phosphatases"/>
    <property type="match status" value="1"/>
</dbReference>
<dbReference type="InterPro" id="IPR023577">
    <property type="entry name" value="CYTH_domain"/>
</dbReference>
<evidence type="ECO:0000313" key="3">
    <source>
        <dbReference type="Proteomes" id="UP000229335"/>
    </source>
</evidence>
<dbReference type="InterPro" id="IPR008173">
    <property type="entry name" value="Adenylyl_cyclase_CyaB"/>
</dbReference>
<dbReference type="PROSITE" id="PS51707">
    <property type="entry name" value="CYTH"/>
    <property type="match status" value="1"/>
</dbReference>
<comment type="caution">
    <text evidence="2">The sequence shown here is derived from an EMBL/GenBank/DDBJ whole genome shotgun (WGS) entry which is preliminary data.</text>
</comment>
<dbReference type="PANTHER" id="PTHR21028:SF2">
    <property type="entry name" value="CYTH DOMAIN-CONTAINING PROTEIN"/>
    <property type="match status" value="1"/>
</dbReference>
<protein>
    <submittedName>
        <fullName evidence="2">Class IV adenylate cyclase</fullName>
    </submittedName>
</protein>